<dbReference type="PROSITE" id="PS00108">
    <property type="entry name" value="PROTEIN_KINASE_ST"/>
    <property type="match status" value="1"/>
</dbReference>
<dbReference type="EMBL" id="KE651167">
    <property type="protein sequence ID" value="EEB09102.1"/>
    <property type="molecule type" value="Genomic_DNA"/>
</dbReference>
<dbReference type="GO" id="GO:0031569">
    <property type="term" value="P:mitotic G2 cell size control checkpoint signaling"/>
    <property type="evidence" value="ECO:0007669"/>
    <property type="project" value="EnsemblFungi"/>
</dbReference>
<dbReference type="InterPro" id="IPR011009">
    <property type="entry name" value="Kinase-like_dom_sf"/>
</dbReference>
<dbReference type="GO" id="GO:0005737">
    <property type="term" value="C:cytoplasm"/>
    <property type="evidence" value="ECO:0000318"/>
    <property type="project" value="GO_Central"/>
</dbReference>
<dbReference type="GO" id="GO:0044732">
    <property type="term" value="C:mitotic spindle pole body"/>
    <property type="evidence" value="ECO:0007669"/>
    <property type="project" value="EnsemblFungi"/>
</dbReference>
<dbReference type="GO" id="GO:0008017">
    <property type="term" value="F:microtubule binding"/>
    <property type="evidence" value="ECO:0007669"/>
    <property type="project" value="EnsemblFungi"/>
</dbReference>
<dbReference type="PROSITE" id="PS00107">
    <property type="entry name" value="PROTEIN_KINASE_ATP"/>
    <property type="match status" value="1"/>
</dbReference>
<dbReference type="AlphaFoldDB" id="B6K6E8"/>
<dbReference type="Gene3D" id="1.10.510.10">
    <property type="entry name" value="Transferase(Phosphotransferase) domain 1"/>
    <property type="match status" value="1"/>
</dbReference>
<dbReference type="HOGENOM" id="CLU_346520_0_0_1"/>
<dbReference type="GO" id="GO:0004713">
    <property type="term" value="F:protein tyrosine kinase activity"/>
    <property type="evidence" value="ECO:0000318"/>
    <property type="project" value="GO_Central"/>
</dbReference>
<evidence type="ECO:0000256" key="4">
    <source>
        <dbReference type="ARBA" id="ARBA00022840"/>
    </source>
</evidence>
<comment type="similarity">
    <text evidence="5">Belongs to the protein kinase superfamily. Ser/Thr protein kinase family. GCN2 subfamily.</text>
</comment>
<dbReference type="PANTHER" id="PTHR11042:SF196">
    <property type="entry name" value="MITOSIS INHIBITOR PROTEIN KINASE SWE1"/>
    <property type="match status" value="1"/>
</dbReference>
<dbReference type="InterPro" id="IPR000719">
    <property type="entry name" value="Prot_kinase_dom"/>
</dbReference>
<feature type="domain" description="Protein kinase" evidence="8">
    <location>
        <begin position="504"/>
        <end position="781"/>
    </location>
</feature>
<evidence type="ECO:0000256" key="5">
    <source>
        <dbReference type="ARBA" id="ARBA00037982"/>
    </source>
</evidence>
<dbReference type="RefSeq" id="XP_002175395.1">
    <property type="nucleotide sequence ID" value="XM_002175359.2"/>
</dbReference>
<feature type="compositionally biased region" description="Low complexity" evidence="7">
    <location>
        <begin position="343"/>
        <end position="373"/>
    </location>
</feature>
<dbReference type="SMART" id="SM00220">
    <property type="entry name" value="S_TKc"/>
    <property type="match status" value="1"/>
</dbReference>
<feature type="compositionally biased region" description="Polar residues" evidence="7">
    <location>
        <begin position="233"/>
        <end position="253"/>
    </location>
</feature>
<dbReference type="CDD" id="cd14052">
    <property type="entry name" value="PTKc_Wee1_fungi"/>
    <property type="match status" value="1"/>
</dbReference>
<evidence type="ECO:0000256" key="2">
    <source>
        <dbReference type="ARBA" id="ARBA00022741"/>
    </source>
</evidence>
<dbReference type="STRING" id="402676.B6K6E8"/>
<keyword evidence="4 6" id="KW-0067">ATP-binding</keyword>
<evidence type="ECO:0000256" key="1">
    <source>
        <dbReference type="ARBA" id="ARBA00022679"/>
    </source>
</evidence>
<dbReference type="GO" id="GO:0071341">
    <property type="term" value="C:medial cortical node"/>
    <property type="evidence" value="ECO:0007669"/>
    <property type="project" value="EnsemblFungi"/>
</dbReference>
<dbReference type="FunFam" id="1.10.510.10:FF:000536">
    <property type="entry name" value="Cyclin-dependent kinase WEE1"/>
    <property type="match status" value="1"/>
</dbReference>
<dbReference type="Proteomes" id="UP000001744">
    <property type="component" value="Unassembled WGS sequence"/>
</dbReference>
<keyword evidence="11" id="KW-1185">Reference proteome</keyword>
<dbReference type="Gene3D" id="3.30.200.20">
    <property type="entry name" value="Phosphorylase Kinase, domain 1"/>
    <property type="match status" value="1"/>
</dbReference>
<feature type="region of interest" description="Disordered" evidence="7">
    <location>
        <begin position="333"/>
        <end position="387"/>
    </location>
</feature>
<dbReference type="GO" id="GO:0005634">
    <property type="term" value="C:nucleus"/>
    <property type="evidence" value="ECO:0000318"/>
    <property type="project" value="GO_Central"/>
</dbReference>
<proteinExistence type="inferred from homology"/>
<keyword evidence="1" id="KW-0808">Transferase</keyword>
<evidence type="ECO:0000259" key="8">
    <source>
        <dbReference type="PROSITE" id="PS50011"/>
    </source>
</evidence>
<feature type="compositionally biased region" description="Low complexity" evidence="7">
    <location>
        <begin position="32"/>
        <end position="57"/>
    </location>
</feature>
<dbReference type="InterPro" id="IPR050339">
    <property type="entry name" value="CC_SR_Kinase"/>
</dbReference>
<feature type="region of interest" description="Disordered" evidence="7">
    <location>
        <begin position="28"/>
        <end position="132"/>
    </location>
</feature>
<evidence type="ECO:0000313" key="9">
    <source>
        <dbReference type="EMBL" id="EEB09102.1"/>
    </source>
</evidence>
<sequence>MCSSSHTKRRQYPLRRSQRLMDLNQASLPLGSSHSTTSRTHGAHSPSITITTTPSSSVRLSNSGRGRPSLLHTATSPVDGPILTRPGSARASPSPALSCNGPLNPRGHTTPSPSLSICKHSRPSTPSYAPVASLNGASANQAKRPYFSTMQQPEGLLSPDDAFHPSHAANGTHAPSFIPLTPAPKIRKSNAFQDLFVTSRFGSSNQGVTGAFTPTDTTFSSSFLASARQPTGFTPATVRQQSTPSGHASSLRENSPALFATSTPIHASVRRTRTRTPLGELSPPSLANSPTEANFFPNLSLPNPVQHASDSLNTPFRTVKPFSKAFMSTGLLSKANRTRNHNRNSNNPPSTPSKRNSFFQSVSLSQLSPLSPSTPRNHGPLELPTHGDDVSLLSRLEKGSNSFLRFRLPHSNSRRSSRSFLGSAVKTSTPITNRNNEAFSPCTPTRTLHPLATTTLPMSRSRSNSLLSNKDDCVQSPSTEFTLSFPSALTECPSSPTEHLRTRFRNVTLLGQGEFSEVFQVEHPLERTVKYAVKKLKVKYSGPKERQRLLQEVGIQHALRGHDHIVELIDSWEWDGYLYMQTELCENGSLDKFLEEQGHYSRLDEFRVWKILIELSLGLQYIHHQNFVHLDLKPANIMITFEGTLKIGDFGMASTWPVTNGTEREGDCEYIAPEVLTHHQYDKPADVFSLGITVFEAAANIVLPDNGLSWRKLRSGDLSDAPRLSSSEFRSSSSLDTGEIPANNIIGQGGLDRIVQWMLSPNPLDRPTVDQVLTTDEVAWIESRRKAGATIYEGIYGSSNSSHSDQMMEDWHVAV</sequence>
<dbReference type="VEuPathDB" id="FungiDB:SJAG_04280"/>
<evidence type="ECO:0000313" key="10">
    <source>
        <dbReference type="JaponicusDB" id="SJAG_04280"/>
    </source>
</evidence>
<dbReference type="InterPro" id="IPR008271">
    <property type="entry name" value="Ser/Thr_kinase_AS"/>
</dbReference>
<evidence type="ECO:0000313" key="11">
    <source>
        <dbReference type="Proteomes" id="UP000001744"/>
    </source>
</evidence>
<dbReference type="JaponicusDB" id="SJAG_04280">
    <property type="gene designation" value="wee1"/>
</dbReference>
<dbReference type="Pfam" id="PF00069">
    <property type="entry name" value="Pkinase"/>
    <property type="match status" value="1"/>
</dbReference>
<protein>
    <submittedName>
        <fullName evidence="9">WEE protein kinase Wee1</fullName>
    </submittedName>
</protein>
<dbReference type="GO" id="GO:0005524">
    <property type="term" value="F:ATP binding"/>
    <property type="evidence" value="ECO:0007669"/>
    <property type="project" value="UniProtKB-UniRule"/>
</dbReference>
<dbReference type="GO" id="GO:0044773">
    <property type="term" value="P:mitotic DNA damage checkpoint signaling"/>
    <property type="evidence" value="ECO:0007669"/>
    <property type="project" value="EnsemblFungi"/>
</dbReference>
<feature type="binding site" evidence="6">
    <location>
        <position position="535"/>
    </location>
    <ligand>
        <name>ATP</name>
        <dbReference type="ChEBI" id="CHEBI:30616"/>
    </ligand>
</feature>
<dbReference type="GO" id="GO:0010972">
    <property type="term" value="P:negative regulation of G2/M transition of mitotic cell cycle"/>
    <property type="evidence" value="ECO:0000318"/>
    <property type="project" value="GO_Central"/>
</dbReference>
<evidence type="ECO:0000256" key="3">
    <source>
        <dbReference type="ARBA" id="ARBA00022777"/>
    </source>
</evidence>
<dbReference type="OrthoDB" id="5337378at2759"/>
<dbReference type="PANTHER" id="PTHR11042">
    <property type="entry name" value="EUKARYOTIC TRANSLATION INITIATION FACTOR 2-ALPHA KINASE EIF2-ALPHA KINASE -RELATED"/>
    <property type="match status" value="1"/>
</dbReference>
<dbReference type="SUPFAM" id="SSF56112">
    <property type="entry name" value="Protein kinase-like (PK-like)"/>
    <property type="match status" value="1"/>
</dbReference>
<dbReference type="GO" id="GO:0044878">
    <property type="term" value="P:mitotic cytokinesis checkpoint signaling"/>
    <property type="evidence" value="ECO:0007669"/>
    <property type="project" value="EnsemblFungi"/>
</dbReference>
<feature type="region of interest" description="Disordered" evidence="7">
    <location>
        <begin position="413"/>
        <end position="447"/>
    </location>
</feature>
<dbReference type="OMA" id="DEVAWIE"/>
<dbReference type="GO" id="GO:0110031">
    <property type="term" value="P:negative regulation of G2/MI transition of meiotic cell cycle"/>
    <property type="evidence" value="ECO:0000318"/>
    <property type="project" value="GO_Central"/>
</dbReference>
<dbReference type="GO" id="GO:0004674">
    <property type="term" value="F:protein serine/threonine kinase activity"/>
    <property type="evidence" value="ECO:0007669"/>
    <property type="project" value="EnsemblFungi"/>
</dbReference>
<feature type="compositionally biased region" description="Polar residues" evidence="7">
    <location>
        <begin position="425"/>
        <end position="447"/>
    </location>
</feature>
<dbReference type="eggNOG" id="KOG0601">
    <property type="taxonomic scope" value="Eukaryota"/>
</dbReference>
<organism evidence="9 11">
    <name type="scientific">Schizosaccharomyces japonicus (strain yFS275 / FY16936)</name>
    <name type="common">Fission yeast</name>
    <dbReference type="NCBI Taxonomy" id="402676"/>
    <lineage>
        <taxon>Eukaryota</taxon>
        <taxon>Fungi</taxon>
        <taxon>Dikarya</taxon>
        <taxon>Ascomycota</taxon>
        <taxon>Taphrinomycotina</taxon>
        <taxon>Schizosaccharomycetes</taxon>
        <taxon>Schizosaccharomycetales</taxon>
        <taxon>Schizosaccharomycetaceae</taxon>
        <taxon>Schizosaccharomyces</taxon>
    </lineage>
</organism>
<feature type="region of interest" description="Disordered" evidence="7">
    <location>
        <begin position="233"/>
        <end position="300"/>
    </location>
</feature>
<dbReference type="GeneID" id="7052540"/>
<evidence type="ECO:0000256" key="6">
    <source>
        <dbReference type="PROSITE-ProRule" id="PRU10141"/>
    </source>
</evidence>
<name>B6K6E8_SCHJY</name>
<keyword evidence="3 9" id="KW-0418">Kinase</keyword>
<dbReference type="PROSITE" id="PS50011">
    <property type="entry name" value="PROTEIN_KINASE_DOM"/>
    <property type="match status" value="1"/>
</dbReference>
<evidence type="ECO:0000256" key="7">
    <source>
        <dbReference type="SAM" id="MobiDB-lite"/>
    </source>
</evidence>
<accession>B6K6E8</accession>
<gene>
    <name evidence="10" type="primary">wee1</name>
    <name evidence="9" type="ORF">SJAG_04280</name>
</gene>
<reference evidence="9 11" key="1">
    <citation type="journal article" date="2011" name="Science">
        <title>Comparative functional genomics of the fission yeasts.</title>
        <authorList>
            <person name="Rhind N."/>
            <person name="Chen Z."/>
            <person name="Yassour M."/>
            <person name="Thompson D.A."/>
            <person name="Haas B.J."/>
            <person name="Habib N."/>
            <person name="Wapinski I."/>
            <person name="Roy S."/>
            <person name="Lin M.F."/>
            <person name="Heiman D.I."/>
            <person name="Young S.K."/>
            <person name="Furuya K."/>
            <person name="Guo Y."/>
            <person name="Pidoux A."/>
            <person name="Chen H.M."/>
            <person name="Robbertse B."/>
            <person name="Goldberg J.M."/>
            <person name="Aoki K."/>
            <person name="Bayne E.H."/>
            <person name="Berlin A.M."/>
            <person name="Desjardins C.A."/>
            <person name="Dobbs E."/>
            <person name="Dukaj L."/>
            <person name="Fan L."/>
            <person name="FitzGerald M.G."/>
            <person name="French C."/>
            <person name="Gujja S."/>
            <person name="Hansen K."/>
            <person name="Keifenheim D."/>
            <person name="Levin J.Z."/>
            <person name="Mosher R.A."/>
            <person name="Mueller C.A."/>
            <person name="Pfiffner J."/>
            <person name="Priest M."/>
            <person name="Russ C."/>
            <person name="Smialowska A."/>
            <person name="Swoboda P."/>
            <person name="Sykes S.M."/>
            <person name="Vaughn M."/>
            <person name="Vengrova S."/>
            <person name="Yoder R."/>
            <person name="Zeng Q."/>
            <person name="Allshire R."/>
            <person name="Baulcombe D."/>
            <person name="Birren B.W."/>
            <person name="Brown W."/>
            <person name="Ekwall K."/>
            <person name="Kellis M."/>
            <person name="Leatherwood J."/>
            <person name="Levin H."/>
            <person name="Margalit H."/>
            <person name="Martienssen R."/>
            <person name="Nieduszynski C.A."/>
            <person name="Spatafora J.W."/>
            <person name="Friedman N."/>
            <person name="Dalgaard J.Z."/>
            <person name="Baumann P."/>
            <person name="Niki H."/>
            <person name="Regev A."/>
            <person name="Nusbaum C."/>
        </authorList>
    </citation>
    <scope>NUCLEOTIDE SEQUENCE [LARGE SCALE GENOMIC DNA]</scope>
    <source>
        <strain evidence="11">yFS275 / FY16936</strain>
    </source>
</reference>
<dbReference type="InterPro" id="IPR017441">
    <property type="entry name" value="Protein_kinase_ATP_BS"/>
</dbReference>
<keyword evidence="2 6" id="KW-0547">Nucleotide-binding</keyword>